<dbReference type="AlphaFoldDB" id="A0AA36G974"/>
<evidence type="ECO:0000256" key="1">
    <source>
        <dbReference type="SAM" id="MobiDB-lite"/>
    </source>
</evidence>
<name>A0AA36G974_9BILA</name>
<feature type="compositionally biased region" description="Basic residues" evidence="1">
    <location>
        <begin position="252"/>
        <end position="264"/>
    </location>
</feature>
<feature type="compositionally biased region" description="Polar residues" evidence="1">
    <location>
        <begin position="19"/>
        <end position="35"/>
    </location>
</feature>
<feature type="compositionally biased region" description="Polar residues" evidence="1">
    <location>
        <begin position="86"/>
        <end position="112"/>
    </location>
</feature>
<feature type="compositionally biased region" description="Low complexity" evidence="1">
    <location>
        <begin position="1"/>
        <end position="13"/>
    </location>
</feature>
<feature type="compositionally biased region" description="Pro residues" evidence="1">
    <location>
        <begin position="227"/>
        <end position="236"/>
    </location>
</feature>
<keyword evidence="3" id="KW-1185">Reference proteome</keyword>
<accession>A0AA36G974</accession>
<reference evidence="2" key="1">
    <citation type="submission" date="2023-06" db="EMBL/GenBank/DDBJ databases">
        <authorList>
            <person name="Delattre M."/>
        </authorList>
    </citation>
    <scope>NUCLEOTIDE SEQUENCE</scope>
    <source>
        <strain evidence="2">AF72</strain>
    </source>
</reference>
<feature type="compositionally biased region" description="Basic and acidic residues" evidence="1">
    <location>
        <begin position="113"/>
        <end position="125"/>
    </location>
</feature>
<feature type="region of interest" description="Disordered" evidence="1">
    <location>
        <begin position="196"/>
        <end position="264"/>
    </location>
</feature>
<sequence>MPSQKPKGGSPKPAHNETSDQTPSPSTGKPDQQNGEIVPTQKPSGAPPTNVSVSSLPPPSPSPSADFPGPSLPTEPSNEPSDEPSNEPSNDPATLTSKQLQSQKSDTNTQKTVHTEQETRNKDATPNDLESQTALRPYHIPPEQFHYKGPVVLHNAFAGPKKHRYDDEKSTSLKGIQWDDQAHEAAEIGSHVEQIVDVAPEEEQSTMPSGSGPIEPDYGPSLAEPAQPVPAEAPAPPKHKSKKRKSSEEKKKPRVKRVRRPAHH</sequence>
<organism evidence="2 3">
    <name type="scientific">Mesorhabditis spiculigera</name>
    <dbReference type="NCBI Taxonomy" id="96644"/>
    <lineage>
        <taxon>Eukaryota</taxon>
        <taxon>Metazoa</taxon>
        <taxon>Ecdysozoa</taxon>
        <taxon>Nematoda</taxon>
        <taxon>Chromadorea</taxon>
        <taxon>Rhabditida</taxon>
        <taxon>Rhabditina</taxon>
        <taxon>Rhabditomorpha</taxon>
        <taxon>Rhabditoidea</taxon>
        <taxon>Rhabditidae</taxon>
        <taxon>Mesorhabditinae</taxon>
        <taxon>Mesorhabditis</taxon>
    </lineage>
</organism>
<protein>
    <submittedName>
        <fullName evidence="2">Uncharacterized protein</fullName>
    </submittedName>
</protein>
<gene>
    <name evidence="2" type="ORF">MSPICULIGERA_LOCUS15451</name>
</gene>
<evidence type="ECO:0000313" key="3">
    <source>
        <dbReference type="Proteomes" id="UP001177023"/>
    </source>
</evidence>
<feature type="region of interest" description="Disordered" evidence="1">
    <location>
        <begin position="1"/>
        <end position="146"/>
    </location>
</feature>
<feature type="non-terminal residue" evidence="2">
    <location>
        <position position="1"/>
    </location>
</feature>
<comment type="caution">
    <text evidence="2">The sequence shown here is derived from an EMBL/GenBank/DDBJ whole genome shotgun (WGS) entry which is preliminary data.</text>
</comment>
<dbReference type="Proteomes" id="UP001177023">
    <property type="component" value="Unassembled WGS sequence"/>
</dbReference>
<proteinExistence type="predicted"/>
<evidence type="ECO:0000313" key="2">
    <source>
        <dbReference type="EMBL" id="CAJ0577173.1"/>
    </source>
</evidence>
<dbReference type="EMBL" id="CATQJA010002648">
    <property type="protein sequence ID" value="CAJ0577173.1"/>
    <property type="molecule type" value="Genomic_DNA"/>
</dbReference>